<feature type="domain" description="ABC transporter" evidence="4">
    <location>
        <begin position="2"/>
        <end position="224"/>
    </location>
</feature>
<feature type="domain" description="ABC transporter" evidence="4">
    <location>
        <begin position="312"/>
        <end position="524"/>
    </location>
</feature>
<dbReference type="InterPro" id="IPR027417">
    <property type="entry name" value="P-loop_NTPase"/>
</dbReference>
<evidence type="ECO:0000313" key="6">
    <source>
        <dbReference type="Proteomes" id="UP000830343"/>
    </source>
</evidence>
<dbReference type="SUPFAM" id="SSF52540">
    <property type="entry name" value="P-loop containing nucleoside triphosphate hydrolases"/>
    <property type="match status" value="2"/>
</dbReference>
<protein>
    <submittedName>
        <fullName evidence="5">ATP-binding cassette domain-containing protein</fullName>
    </submittedName>
</protein>
<proteinExistence type="predicted"/>
<sequence length="531" mass="61861">MFKMKNGILRYDTKIIQKNISFEIEVGQHVALIGRNGVGKTTLLNKIKNDFNAGMLIQSNENLDLTILEYCLSAHPKLLKIKSDIQYNYLAIEEYIAHGGYETEHAIVVQLKKFGFNEKDINRKLSTLSGGEITKVGIVRLLCQSYDLLIFDEPTNHIDSDTRNWLIKWMNDSKHTIIYATHDRHFINTTAHKIFEMSEEGLRTFNLNYDEYKKQKDIEYETNHNLIEKERKERKKVQSMIQEYKEWFHSANSKASVRNPAEQKKVAKIARRFKTKEQHLLQKEKQSKGKPVNKERKEYILKGNQTNIKNFITFNNVSYSIEGNNIFENVNFSISQSEKICITGKNGSGKSTLLKLILSEIQPTSGNIDINPSISIGYFSQHLEILNLKHTVLEEVLSIKEMNESYARTILASFRFKEDLVREKIINLSMGEKCRLTLVKLFFQNPHLLILDEPTNYFDIEMQEILENMLLKFEGTIIFVTHDQHFKEKIASRIFTIKNKTVIDSNKYIQEKVDTENLIKQLYNIPTESEL</sequence>
<evidence type="ECO:0000256" key="2">
    <source>
        <dbReference type="ARBA" id="ARBA00022741"/>
    </source>
</evidence>
<dbReference type="CDD" id="cd03221">
    <property type="entry name" value="ABCF_EF-3"/>
    <property type="match status" value="1"/>
</dbReference>
<dbReference type="RefSeq" id="WP_243365537.1">
    <property type="nucleotide sequence ID" value="NZ_CP094348.1"/>
</dbReference>
<reference evidence="5" key="1">
    <citation type="submission" date="2022-03" db="EMBL/GenBank/DDBJ databases">
        <authorList>
            <person name="Vrbovska V."/>
            <person name="Kovarovic V."/>
            <person name="Botka T."/>
            <person name="Pantucek R."/>
        </authorList>
    </citation>
    <scope>NUCLEOTIDE SEQUENCE</scope>
    <source>
        <strain evidence="5">CCM 2609</strain>
    </source>
</reference>
<keyword evidence="2" id="KW-0547">Nucleotide-binding</keyword>
<evidence type="ECO:0000313" key="5">
    <source>
        <dbReference type="EMBL" id="UOB20185.1"/>
    </source>
</evidence>
<accession>A0ABY3ZTH3</accession>
<keyword evidence="3 5" id="KW-0067">ATP-binding</keyword>
<dbReference type="PANTHER" id="PTHR19211">
    <property type="entry name" value="ATP-BINDING TRANSPORT PROTEIN-RELATED"/>
    <property type="match status" value="1"/>
</dbReference>
<evidence type="ECO:0000256" key="3">
    <source>
        <dbReference type="ARBA" id="ARBA00022840"/>
    </source>
</evidence>
<dbReference type="PANTHER" id="PTHR19211:SF14">
    <property type="entry name" value="ATP-BINDING CASSETTE SUB-FAMILY F MEMBER 1"/>
    <property type="match status" value="1"/>
</dbReference>
<dbReference type="SMART" id="SM00382">
    <property type="entry name" value="AAA"/>
    <property type="match status" value="2"/>
</dbReference>
<dbReference type="InterPro" id="IPR003439">
    <property type="entry name" value="ABC_transporter-like_ATP-bd"/>
</dbReference>
<dbReference type="InterPro" id="IPR017871">
    <property type="entry name" value="ABC_transporter-like_CS"/>
</dbReference>
<dbReference type="InterPro" id="IPR050611">
    <property type="entry name" value="ABCF"/>
</dbReference>
<dbReference type="NCBIfam" id="NF000355">
    <property type="entry name" value="ribo_prot_ABC_F"/>
    <property type="match status" value="1"/>
</dbReference>
<dbReference type="Pfam" id="PF00005">
    <property type="entry name" value="ABC_tran"/>
    <property type="match status" value="2"/>
</dbReference>
<organism evidence="5 6">
    <name type="scientific">Macrococcus armenti</name>
    <dbReference type="NCBI Taxonomy" id="2875764"/>
    <lineage>
        <taxon>Bacteria</taxon>
        <taxon>Bacillati</taxon>
        <taxon>Bacillota</taxon>
        <taxon>Bacilli</taxon>
        <taxon>Bacillales</taxon>
        <taxon>Staphylococcaceae</taxon>
        <taxon>Macrococcus</taxon>
    </lineage>
</organism>
<dbReference type="Gene3D" id="3.40.50.300">
    <property type="entry name" value="P-loop containing nucleotide triphosphate hydrolases"/>
    <property type="match status" value="2"/>
</dbReference>
<dbReference type="EMBL" id="CP094348">
    <property type="protein sequence ID" value="UOB20185.1"/>
    <property type="molecule type" value="Genomic_DNA"/>
</dbReference>
<keyword evidence="1" id="KW-0677">Repeat</keyword>
<dbReference type="PROSITE" id="PS00211">
    <property type="entry name" value="ABC_TRANSPORTER_1"/>
    <property type="match status" value="1"/>
</dbReference>
<dbReference type="PROSITE" id="PS50893">
    <property type="entry name" value="ABC_TRANSPORTER_2"/>
    <property type="match status" value="2"/>
</dbReference>
<evidence type="ECO:0000259" key="4">
    <source>
        <dbReference type="PROSITE" id="PS50893"/>
    </source>
</evidence>
<dbReference type="InterPro" id="IPR003593">
    <property type="entry name" value="AAA+_ATPase"/>
</dbReference>
<keyword evidence="6" id="KW-1185">Reference proteome</keyword>
<name>A0ABY3ZTH3_9STAP</name>
<evidence type="ECO:0000256" key="1">
    <source>
        <dbReference type="ARBA" id="ARBA00022737"/>
    </source>
</evidence>
<gene>
    <name evidence="5" type="ORF">MRZ06_09305</name>
</gene>
<dbReference type="GO" id="GO:0005524">
    <property type="term" value="F:ATP binding"/>
    <property type="evidence" value="ECO:0007669"/>
    <property type="project" value="UniProtKB-KW"/>
</dbReference>
<reference evidence="5" key="2">
    <citation type="submission" date="2022-04" db="EMBL/GenBank/DDBJ databases">
        <title>Antimicrobial genetic elements in methicillin-resistant Macrococcus armenti.</title>
        <authorList>
            <person name="Keller J.E."/>
            <person name="Schwendener S."/>
            <person name="Pantucek R."/>
            <person name="Perreten V."/>
        </authorList>
    </citation>
    <scope>NUCLEOTIDE SEQUENCE</scope>
    <source>
        <strain evidence="5">CCM 2609</strain>
    </source>
</reference>
<dbReference type="Proteomes" id="UP000830343">
    <property type="component" value="Chromosome"/>
</dbReference>